<dbReference type="Gene3D" id="2.130.10.10">
    <property type="entry name" value="YVTN repeat-like/Quinoprotein amine dehydrogenase"/>
    <property type="match status" value="4"/>
</dbReference>
<dbReference type="CDD" id="cd00200">
    <property type="entry name" value="WD40"/>
    <property type="match status" value="2"/>
</dbReference>
<feature type="repeat" description="WD" evidence="3">
    <location>
        <begin position="1058"/>
        <end position="1099"/>
    </location>
</feature>
<keyword evidence="6" id="KW-1185">Reference proteome</keyword>
<dbReference type="InterPro" id="IPR019775">
    <property type="entry name" value="WD40_repeat_CS"/>
</dbReference>
<dbReference type="Gene3D" id="3.40.50.300">
    <property type="entry name" value="P-loop containing nucleotide triphosphate hydrolases"/>
    <property type="match status" value="1"/>
</dbReference>
<evidence type="ECO:0000256" key="3">
    <source>
        <dbReference type="PROSITE-ProRule" id="PRU00221"/>
    </source>
</evidence>
<evidence type="ECO:0000259" key="4">
    <source>
        <dbReference type="Pfam" id="PF23414"/>
    </source>
</evidence>
<feature type="repeat" description="WD" evidence="3">
    <location>
        <begin position="1016"/>
        <end position="1057"/>
    </location>
</feature>
<protein>
    <submittedName>
        <fullName evidence="5">WD-40 repeat-containing protein</fullName>
    </submittedName>
</protein>
<feature type="repeat" description="WD" evidence="3">
    <location>
        <begin position="633"/>
        <end position="674"/>
    </location>
</feature>
<evidence type="ECO:0000256" key="1">
    <source>
        <dbReference type="ARBA" id="ARBA00022574"/>
    </source>
</evidence>
<dbReference type="PROSITE" id="PS50082">
    <property type="entry name" value="WD_REPEATS_2"/>
    <property type="match status" value="11"/>
</dbReference>
<keyword evidence="2" id="KW-0677">Repeat</keyword>
<evidence type="ECO:0000313" key="6">
    <source>
        <dbReference type="Proteomes" id="UP000217895"/>
    </source>
</evidence>
<dbReference type="InterPro" id="IPR050349">
    <property type="entry name" value="WD_LIS1/nudF_dynein_reg"/>
</dbReference>
<feature type="repeat" description="WD" evidence="3">
    <location>
        <begin position="591"/>
        <end position="632"/>
    </location>
</feature>
<organism evidence="5 6">
    <name type="scientific">Leptolyngbya boryana NIES-2135</name>
    <dbReference type="NCBI Taxonomy" id="1973484"/>
    <lineage>
        <taxon>Bacteria</taxon>
        <taxon>Bacillati</taxon>
        <taxon>Cyanobacteriota</taxon>
        <taxon>Cyanophyceae</taxon>
        <taxon>Leptolyngbyales</taxon>
        <taxon>Leptolyngbyaceae</taxon>
        <taxon>Leptolyngbya group</taxon>
        <taxon>Leptolyngbya</taxon>
    </lineage>
</organism>
<dbReference type="SUPFAM" id="SSF52540">
    <property type="entry name" value="P-loop containing nucleoside triphosphate hydrolases"/>
    <property type="match status" value="1"/>
</dbReference>
<dbReference type="SMART" id="SM00320">
    <property type="entry name" value="WD40"/>
    <property type="match status" value="14"/>
</dbReference>
<dbReference type="InterPro" id="IPR036322">
    <property type="entry name" value="WD40_repeat_dom_sf"/>
</dbReference>
<evidence type="ECO:0000256" key="2">
    <source>
        <dbReference type="ARBA" id="ARBA00022737"/>
    </source>
</evidence>
<dbReference type="InterPro" id="IPR027417">
    <property type="entry name" value="P-loop_NTPase"/>
</dbReference>
<feature type="repeat" description="WD" evidence="3">
    <location>
        <begin position="675"/>
        <end position="716"/>
    </location>
</feature>
<accession>A0A1Z4JD11</accession>
<name>A0A1Z4JD11_LEPBY</name>
<dbReference type="AlphaFoldDB" id="A0A1Z4JD11"/>
<dbReference type="PANTHER" id="PTHR44129">
    <property type="entry name" value="WD REPEAT-CONTAINING PROTEIN POP1"/>
    <property type="match status" value="1"/>
</dbReference>
<dbReference type="InterPro" id="IPR020472">
    <property type="entry name" value="WD40_PAC1"/>
</dbReference>
<feature type="domain" description="EML-like second beta-propeller" evidence="4">
    <location>
        <begin position="560"/>
        <end position="712"/>
    </location>
</feature>
<gene>
    <name evidence="5" type="ORF">NIES2135_14390</name>
</gene>
<dbReference type="Pfam" id="PF23414">
    <property type="entry name" value="Beta-prop_EML_2"/>
    <property type="match status" value="1"/>
</dbReference>
<dbReference type="InterPro" id="IPR055442">
    <property type="entry name" value="Beta-prop_EML-like_2nd"/>
</dbReference>
<feature type="repeat" description="WD" evidence="3">
    <location>
        <begin position="1100"/>
        <end position="1135"/>
    </location>
</feature>
<dbReference type="SUPFAM" id="SSF50978">
    <property type="entry name" value="WD40 repeat-like"/>
    <property type="match status" value="2"/>
</dbReference>
<dbReference type="InterPro" id="IPR001680">
    <property type="entry name" value="WD40_rpt"/>
</dbReference>
<dbReference type="Pfam" id="PF14516">
    <property type="entry name" value="AAA_35"/>
    <property type="match status" value="1"/>
</dbReference>
<proteinExistence type="predicted"/>
<evidence type="ECO:0000313" key="5">
    <source>
        <dbReference type="EMBL" id="BAY54621.1"/>
    </source>
</evidence>
<dbReference type="PROSITE" id="PS00678">
    <property type="entry name" value="WD_REPEATS_1"/>
    <property type="match status" value="5"/>
</dbReference>
<dbReference type="Pfam" id="PF00400">
    <property type="entry name" value="WD40"/>
    <property type="match status" value="9"/>
</dbReference>
<dbReference type="Proteomes" id="UP000217895">
    <property type="component" value="Chromosome"/>
</dbReference>
<feature type="repeat" description="WD" evidence="3">
    <location>
        <begin position="845"/>
        <end position="886"/>
    </location>
</feature>
<sequence>MAEQLRHYAYQVGGSLPTTATSYVTREADAEFYRALKAGEFCYVLNSRQMGKSSLRVQTMQRLQADGVTCAFIDLTGIGTQGVTAEKWYAGIVNAIVSSCQLGNKVNWRNWWRSQQDLLSPIQRLNLFIDEILLTEIRTDIVIFIDEIDRVLSQDFSLDDFFALIRYFYNCRVDHPKYHRLTFALLGVATPSDLIADKTQTPFNIGRAIALHGFQIQEAQTLAQGLSHLEDPEAALAEILAWTGGQPFLTQKICQLVTQHPEFNSISCLIQDRIIDNWEAQDEPEHLRTIRDRLFRNEQRVSRLLGIYQQILQQGELTADSSPEQTELQLSGLVVKQHGRLKVYNKIYAQVFNLAWIEKQFQKCRPYVEAFNAWIASECQDESRLLRGQALKDALEWSEYQDLSVLDYRFLAASQDLEKQAVQHALAVQAEESQILAEANLTLNAAQKKAKRTIAIGSAILSLSLLTAGLVAFQVQQARHELNEAELRQLNLSAQRVYESSPFEALLMAIQAGHKLQTLERSQSIKPEIRQQITATLHQAVDGVREYNRLEGHANGILELNFSPNGQIIASASEDGTAKLWEAQTGKLIRTLEHADRLWSVHFSSDGKLLASASRDGIVKLWNVETGELVKTVKTEQDNVRSVRFSPDGQMLATSSSDKLIKLWRVSDGQFLRSLSGHTGWVTSINFSPDGTSLASASADRTVRLWNVQTGEARLQLPGHPDVVRAVHFSPDGQQLVSASQGGSVRLWKVADGSLIKEIDNSSSVWNVRFSPDGKSIVTADSDGAIKQRNLVDIQDETTHPQILKGHYGRVWALSWSPDGQFLASGGVDGVVKLWKLQVNEPKSFEVSQKNLISVSLSPDSKFFAAGGGDHSIKLWDVETGRPIKELKGHRDAVRSVRFSPDGTQIASASSDRTVKIWDAKTGTIVRNLQDDHRFGSVRFSSDGKLLATGGGDGKKINLWNVGTGQLVRTIQDDSKKRCGIGSLGMSEDGKRIVAACNLLTARIWDVETGAMLKTFDRHSNQVLTADFSMDGQRLATGGDDSLIKIWDIQTESVINTIRGHRGSVRRLKFSPDGTMLASASSDHTINLWKVSDGSLLRTLEGHSNQILSLSFSADSKTLVSAGYDNTVKVWRLDSDLDRLMKSSCGWFKGYFANSSTHLEARTICQRL</sequence>
<feature type="repeat" description="WD" evidence="3">
    <location>
        <begin position="887"/>
        <end position="928"/>
    </location>
</feature>
<feature type="repeat" description="WD" evidence="3">
    <location>
        <begin position="550"/>
        <end position="591"/>
    </location>
</feature>
<keyword evidence="1 3" id="KW-0853">WD repeat</keyword>
<feature type="repeat" description="WD" evidence="3">
    <location>
        <begin position="804"/>
        <end position="845"/>
    </location>
</feature>
<feature type="repeat" description="WD" evidence="3">
    <location>
        <begin position="717"/>
        <end position="758"/>
    </location>
</feature>
<dbReference type="PROSITE" id="PS50294">
    <property type="entry name" value="WD_REPEATS_REGION"/>
    <property type="match status" value="11"/>
</dbReference>
<dbReference type="InterPro" id="IPR015943">
    <property type="entry name" value="WD40/YVTN_repeat-like_dom_sf"/>
</dbReference>
<dbReference type="EMBL" id="AP018203">
    <property type="protein sequence ID" value="BAY54621.1"/>
    <property type="molecule type" value="Genomic_DNA"/>
</dbReference>
<reference evidence="5 6" key="1">
    <citation type="submission" date="2017-06" db="EMBL/GenBank/DDBJ databases">
        <title>Genome sequencing of cyanobaciteial culture collection at National Institute for Environmental Studies (NIES).</title>
        <authorList>
            <person name="Hirose Y."/>
            <person name="Shimura Y."/>
            <person name="Fujisawa T."/>
            <person name="Nakamura Y."/>
            <person name="Kawachi M."/>
        </authorList>
    </citation>
    <scope>NUCLEOTIDE SEQUENCE [LARGE SCALE GENOMIC DNA]</scope>
    <source>
        <strain evidence="5 6">NIES-2135</strain>
    </source>
</reference>
<dbReference type="PRINTS" id="PR00320">
    <property type="entry name" value="GPROTEINBRPT"/>
</dbReference>